<dbReference type="EMBL" id="QOVM01000007">
    <property type="protein sequence ID" value="RXG20800.1"/>
    <property type="molecule type" value="Genomic_DNA"/>
</dbReference>
<dbReference type="AlphaFoldDB" id="A0A4Q0P2L8"/>
<organism evidence="2 3">
    <name type="scientific">Leeuwenhoekiella aequorea</name>
    <dbReference type="NCBI Taxonomy" id="283736"/>
    <lineage>
        <taxon>Bacteria</taxon>
        <taxon>Pseudomonadati</taxon>
        <taxon>Bacteroidota</taxon>
        <taxon>Flavobacteriia</taxon>
        <taxon>Flavobacteriales</taxon>
        <taxon>Flavobacteriaceae</taxon>
        <taxon>Leeuwenhoekiella</taxon>
    </lineage>
</organism>
<name>A0A4Q0P2L8_9FLAO</name>
<reference evidence="2 3" key="1">
    <citation type="submission" date="2018-07" db="EMBL/GenBank/DDBJ databases">
        <title>Leeuwenhoekiella genomics.</title>
        <authorList>
            <person name="Tahon G."/>
            <person name="Willems A."/>
        </authorList>
    </citation>
    <scope>NUCLEOTIDE SEQUENCE [LARGE SCALE GENOMIC DNA]</scope>
    <source>
        <strain evidence="2 3">LMG 22550</strain>
    </source>
</reference>
<keyword evidence="3" id="KW-1185">Reference proteome</keyword>
<dbReference type="Proteomes" id="UP000289238">
    <property type="component" value="Unassembled WGS sequence"/>
</dbReference>
<keyword evidence="1" id="KW-0732">Signal</keyword>
<dbReference type="RefSeq" id="WP_128758649.1">
    <property type="nucleotide sequence ID" value="NZ_QOVM01000007.1"/>
</dbReference>
<evidence type="ECO:0000313" key="2">
    <source>
        <dbReference type="EMBL" id="RXG20800.1"/>
    </source>
</evidence>
<feature type="signal peptide" evidence="1">
    <location>
        <begin position="1"/>
        <end position="24"/>
    </location>
</feature>
<protein>
    <submittedName>
        <fullName evidence="2">Gliding motility-associated-like protein</fullName>
    </submittedName>
</protein>
<evidence type="ECO:0000313" key="3">
    <source>
        <dbReference type="Proteomes" id="UP000289238"/>
    </source>
</evidence>
<dbReference type="Pfam" id="PF13585">
    <property type="entry name" value="CHU_C"/>
    <property type="match status" value="1"/>
</dbReference>
<feature type="chain" id="PRO_5020593445" evidence="1">
    <location>
        <begin position="25"/>
        <end position="909"/>
    </location>
</feature>
<dbReference type="SUPFAM" id="SSF82171">
    <property type="entry name" value="DPP6 N-terminal domain-like"/>
    <property type="match status" value="1"/>
</dbReference>
<dbReference type="NCBIfam" id="TIGR04131">
    <property type="entry name" value="Bac_Flav_CTERM"/>
    <property type="match status" value="1"/>
</dbReference>
<evidence type="ECO:0000256" key="1">
    <source>
        <dbReference type="SAM" id="SignalP"/>
    </source>
</evidence>
<dbReference type="OrthoDB" id="9765926at2"/>
<accession>A0A4Q0P2L8</accession>
<proteinExistence type="predicted"/>
<comment type="caution">
    <text evidence="2">The sequence shown here is derived from an EMBL/GenBank/DDBJ whole genome shotgun (WGS) entry which is preliminary data.</text>
</comment>
<dbReference type="InterPro" id="IPR026341">
    <property type="entry name" value="T9SS_type_B"/>
</dbReference>
<sequence length="909" mass="99904">MKKTTLQRIFFCLLLICSVLKLHAQGQANNWYFGGNAGLNFSSSTPTVLNNGKLSTLEGSATISDENGALLFYTDGTTVYRSDHSMMTNGDNLYGNPSSTQSAIIIPQPNTPGIYYIFTIDTRVRQTDPNEGLNYSVVSFNSDPLGEVTLKNRKLLNYSSEKLSAVIKSCVTNSVWMVTFSSTSGNEDFLTTLYAYEINSSGLQTSPVKTNLRISIEDHRGNLKFSPDGQKIALANMEDGLFLADFDPATGLANNVNQLAINGRNTAAYGVEFSPNNNFLYLNSSNNNNDPLPVGHYSSLIQYDLTALDISASQVLLDQQSYFRGSLQLAPNGKIYRALSLAYDVGIPYLGVIENPNNSGVASNYKDKAVNLGSGISYQGLPPFNQSLFNELDIIQNNEDTKKLALCEGDSYILKYEAVPGATYSWYLNGTQIPSETNFFLNISQKTGVSLPYTENYEFRLDPNDGSCEKIGYAEVTYYALPVANGGSRLVQCEDAANADGLSVFNLSEADEAFQAGDPNLVITYHPSFTQAILGIDAIDPIGYENKSPSEILYAKITNPAGCSIAAALNLSVSSTAASSGLLENCDLSDTGFSEFNLRDADSQMIGASTGAPDVFYYLTERGALLEDPNELLPIRYTNATQNFQTIYARVENANDCYAISSLDLQVNTRPNFTLPDEAFYCVALFPELQTYSPDYSNLDTSRSYTYLWLPEGQTTPDLQTNLTGDHTLRVTDALTGCYRELTFTIDRKEAAIIEDIAVTDASENNTAVITISGSGAYEFTLDDPIGPYQDDNKFFGLLPGFHTVYVRSKEGCGIVEKQFSIIGFMKYFTPNGDGYHDTWQVQGISDMVQPGTVIRVFDRYGKLLKELNPLGSGWDGTFRGENLPSGDYWFDVLLEDGRIFKSHFTLKR</sequence>
<gene>
    <name evidence="2" type="ORF">DSM00_2904</name>
</gene>